<dbReference type="Gene3D" id="3.90.470.10">
    <property type="entry name" value="Ribosomal protein L22/L17"/>
    <property type="match status" value="1"/>
</dbReference>
<dbReference type="InterPro" id="IPR036394">
    <property type="entry name" value="Ribosomal_uL22_sf"/>
</dbReference>
<evidence type="ECO:0000256" key="7">
    <source>
        <dbReference type="RuleBase" id="RU004006"/>
    </source>
</evidence>
<comment type="subunit">
    <text evidence="7">Part of the 50S ribosomal subunit.</text>
</comment>
<feature type="compositionally biased region" description="Basic residues" evidence="9">
    <location>
        <begin position="162"/>
        <end position="172"/>
    </location>
</feature>
<evidence type="ECO:0000313" key="10">
    <source>
        <dbReference type="EMBL" id="OGE76415.1"/>
    </source>
</evidence>
<gene>
    <name evidence="10" type="ORF">A3K06_02810</name>
</gene>
<dbReference type="InterPro" id="IPR001063">
    <property type="entry name" value="Ribosomal_uL22"/>
</dbReference>
<comment type="function">
    <text evidence="8">This protein binds specifically to 23S rRNA; its binding is stimulated by other ribosomal proteins, e.g., L4, L17, and L20. It is important during the early stages of 50S assembly. It makes multiple contacts with different domains of the 23S rRNA in the assembled 50S subunit and ribosome.</text>
</comment>
<keyword evidence="4 6" id="KW-0689">Ribosomal protein</keyword>
<dbReference type="InterPro" id="IPR005727">
    <property type="entry name" value="Ribosomal_uL22_bac/chlpt-type"/>
</dbReference>
<dbReference type="PROSITE" id="PS00464">
    <property type="entry name" value="RIBOSOMAL_L22"/>
    <property type="match status" value="1"/>
</dbReference>
<dbReference type="NCBIfam" id="TIGR01044">
    <property type="entry name" value="rplV_bact"/>
    <property type="match status" value="1"/>
</dbReference>
<dbReference type="HAMAP" id="MF_01331_B">
    <property type="entry name" value="Ribosomal_uL22_B"/>
    <property type="match status" value="1"/>
</dbReference>
<feature type="compositionally biased region" description="Basic and acidic residues" evidence="9">
    <location>
        <begin position="147"/>
        <end position="161"/>
    </location>
</feature>
<evidence type="ECO:0000256" key="1">
    <source>
        <dbReference type="ARBA" id="ARBA00009451"/>
    </source>
</evidence>
<comment type="similarity">
    <text evidence="1 6">Belongs to the universal ribosomal protein uL22 family.</text>
</comment>
<dbReference type="InterPro" id="IPR018260">
    <property type="entry name" value="Ribosomal_uL22_CS"/>
</dbReference>
<organism evidence="10 11">
    <name type="scientific">Candidatus Doudnabacteria bacterium RIFCSPHIGHO2_01_52_17</name>
    <dbReference type="NCBI Taxonomy" id="1817820"/>
    <lineage>
        <taxon>Bacteria</taxon>
        <taxon>Candidatus Doudnaibacteriota</taxon>
    </lineage>
</organism>
<evidence type="ECO:0000256" key="5">
    <source>
        <dbReference type="ARBA" id="ARBA00023274"/>
    </source>
</evidence>
<dbReference type="GO" id="GO:0006412">
    <property type="term" value="P:translation"/>
    <property type="evidence" value="ECO:0007669"/>
    <property type="project" value="InterPro"/>
</dbReference>
<keyword evidence="5 6" id="KW-0687">Ribonucleoprotein</keyword>
<proteinExistence type="inferred from homology"/>
<feature type="compositionally biased region" description="Basic and acidic residues" evidence="9">
    <location>
        <begin position="173"/>
        <end position="184"/>
    </location>
</feature>
<dbReference type="SUPFAM" id="SSF54843">
    <property type="entry name" value="Ribosomal protein L22"/>
    <property type="match status" value="1"/>
</dbReference>
<sequence>MAQDSKKIVTEVKAYARGVHISPRKVRLVADLIRDMRVEDALAQLQFLTKKAALPVRKLLDSAVANASHNFQITSDRLFIKSISVDGGRVMKSFTPRAQGRAFALRKRLSHVNLTLGVSKDLGKPKKPQPAAVKKEEAKPVAIPDVLDDKEGPPPQAEEKKRSRFAFWRKKGKETPKVDTKGKH</sequence>
<dbReference type="PANTHER" id="PTHR13501:SF8">
    <property type="entry name" value="LARGE RIBOSOMAL SUBUNIT PROTEIN UL22M"/>
    <property type="match status" value="1"/>
</dbReference>
<protein>
    <recommendedName>
        <fullName evidence="8">50S ribosomal protein L22</fullName>
    </recommendedName>
</protein>
<dbReference type="PANTHER" id="PTHR13501">
    <property type="entry name" value="CHLOROPLAST 50S RIBOSOMAL PROTEIN L22-RELATED"/>
    <property type="match status" value="1"/>
</dbReference>
<reference evidence="10 11" key="1">
    <citation type="journal article" date="2016" name="Nat. Commun.">
        <title>Thousands of microbial genomes shed light on interconnected biogeochemical processes in an aquifer system.</title>
        <authorList>
            <person name="Anantharaman K."/>
            <person name="Brown C.T."/>
            <person name="Hug L.A."/>
            <person name="Sharon I."/>
            <person name="Castelle C.J."/>
            <person name="Probst A.J."/>
            <person name="Thomas B.C."/>
            <person name="Singh A."/>
            <person name="Wilkins M.J."/>
            <person name="Karaoz U."/>
            <person name="Brodie E.L."/>
            <person name="Williams K.H."/>
            <person name="Hubbard S.S."/>
            <person name="Banfield J.F."/>
        </authorList>
    </citation>
    <scope>NUCLEOTIDE SEQUENCE [LARGE SCALE GENOMIC DNA]</scope>
</reference>
<dbReference type="AlphaFoldDB" id="A0A1F5NFL0"/>
<comment type="caution">
    <text evidence="10">The sequence shown here is derived from an EMBL/GenBank/DDBJ whole genome shotgun (WGS) entry which is preliminary data.</text>
</comment>
<dbReference type="GO" id="GO:0003735">
    <property type="term" value="F:structural constituent of ribosome"/>
    <property type="evidence" value="ECO:0007669"/>
    <property type="project" value="InterPro"/>
</dbReference>
<name>A0A1F5NFL0_9BACT</name>
<dbReference type="InterPro" id="IPR047867">
    <property type="entry name" value="Ribosomal_uL22_bac/org-type"/>
</dbReference>
<evidence type="ECO:0000313" key="11">
    <source>
        <dbReference type="Proteomes" id="UP000176547"/>
    </source>
</evidence>
<evidence type="ECO:0000256" key="6">
    <source>
        <dbReference type="RuleBase" id="RU004005"/>
    </source>
</evidence>
<dbReference type="EMBL" id="MFEG01000008">
    <property type="protein sequence ID" value="OGE76415.1"/>
    <property type="molecule type" value="Genomic_DNA"/>
</dbReference>
<dbReference type="Pfam" id="PF00237">
    <property type="entry name" value="Ribosomal_L22"/>
    <property type="match status" value="1"/>
</dbReference>
<dbReference type="GO" id="GO:0022625">
    <property type="term" value="C:cytosolic large ribosomal subunit"/>
    <property type="evidence" value="ECO:0007669"/>
    <property type="project" value="TreeGrafter"/>
</dbReference>
<evidence type="ECO:0000256" key="4">
    <source>
        <dbReference type="ARBA" id="ARBA00022980"/>
    </source>
</evidence>
<evidence type="ECO:0000256" key="2">
    <source>
        <dbReference type="ARBA" id="ARBA00022730"/>
    </source>
</evidence>
<accession>A0A1F5NFL0</accession>
<keyword evidence="2 7" id="KW-0699">rRNA-binding</keyword>
<dbReference type="Proteomes" id="UP000176547">
    <property type="component" value="Unassembled WGS sequence"/>
</dbReference>
<dbReference type="GO" id="GO:0019843">
    <property type="term" value="F:rRNA binding"/>
    <property type="evidence" value="ECO:0007669"/>
    <property type="project" value="UniProtKB-KW"/>
</dbReference>
<dbReference type="CDD" id="cd00336">
    <property type="entry name" value="Ribosomal_L22"/>
    <property type="match status" value="1"/>
</dbReference>
<keyword evidence="3 7" id="KW-0694">RNA-binding</keyword>
<feature type="non-terminal residue" evidence="10">
    <location>
        <position position="184"/>
    </location>
</feature>
<evidence type="ECO:0000256" key="9">
    <source>
        <dbReference type="SAM" id="MobiDB-lite"/>
    </source>
</evidence>
<evidence type="ECO:0000256" key="3">
    <source>
        <dbReference type="ARBA" id="ARBA00022884"/>
    </source>
</evidence>
<evidence type="ECO:0000256" key="8">
    <source>
        <dbReference type="RuleBase" id="RU004008"/>
    </source>
</evidence>
<feature type="region of interest" description="Disordered" evidence="9">
    <location>
        <begin position="119"/>
        <end position="184"/>
    </location>
</feature>